<proteinExistence type="predicted"/>
<dbReference type="AlphaFoldDB" id="Q1PVG2"/>
<dbReference type="EMBL" id="CT573073">
    <property type="protein sequence ID" value="CAJ71220.1"/>
    <property type="molecule type" value="Genomic_DNA"/>
</dbReference>
<name>Q1PVG2_KUEST</name>
<protein>
    <submittedName>
        <fullName evidence="1">Uncharacterized protein</fullName>
    </submittedName>
</protein>
<reference evidence="1" key="2">
    <citation type="submission" date="2006-01" db="EMBL/GenBank/DDBJ databases">
        <authorList>
            <person name="Genoscope"/>
        </authorList>
    </citation>
    <scope>NUCLEOTIDE SEQUENCE</scope>
</reference>
<accession>Q1PVG2</accession>
<organism evidence="1">
    <name type="scientific">Kuenenia stuttgartiensis</name>
    <dbReference type="NCBI Taxonomy" id="174633"/>
    <lineage>
        <taxon>Bacteria</taxon>
        <taxon>Pseudomonadati</taxon>
        <taxon>Planctomycetota</taxon>
        <taxon>Candidatus Brocadiia</taxon>
        <taxon>Candidatus Brocadiales</taxon>
        <taxon>Candidatus Brocadiaceae</taxon>
        <taxon>Candidatus Kuenenia</taxon>
    </lineage>
</organism>
<sequence length="97" mass="11288">MELTFPVTKSRHRFLISTPFLSFYKIHKNFMVSSCFWLWFSKSGSPFIDENRDSDYLSLTSLGKMVMCLFYTTNCKHCSLRISTSCNSKRELSTAGF</sequence>
<reference evidence="1" key="1">
    <citation type="journal article" date="2006" name="Nature">
        <title>Deciphering the evolution and metabolism of an anammox bacterium from a community genome.</title>
        <authorList>
            <person name="Strous M."/>
            <person name="Pelletier E."/>
            <person name="Mangenot S."/>
            <person name="Rattei T."/>
            <person name="Lehner A."/>
            <person name="Taylor M.W."/>
            <person name="Horn M."/>
            <person name="Daims H."/>
            <person name="Bartol-Mavel D."/>
            <person name="Wincker P."/>
            <person name="Barbe V."/>
            <person name="Fonknechten N."/>
            <person name="Vallenet D."/>
            <person name="Segurens B."/>
            <person name="Schenowitz-Truong C."/>
            <person name="Medigue C."/>
            <person name="Collingro A."/>
            <person name="Snel B."/>
            <person name="Dutilh B.E."/>
            <person name="OpDenCamp H.J.M."/>
            <person name="vanDerDrift C."/>
            <person name="Cirpus I."/>
            <person name="vanDePas-Schoonen K.T."/>
            <person name="Harhangi H.R."/>
            <person name="vanNiftrik L."/>
            <person name="Schmid M."/>
            <person name="Keltjens J."/>
            <person name="vanDeVossenberg J."/>
            <person name="Kartal B."/>
            <person name="Meier H."/>
            <person name="Frishman D."/>
            <person name="Huynen M.A."/>
            <person name="Mewes H."/>
            <person name="Weissenbach J."/>
            <person name="Jetten M.S.M."/>
            <person name="Wagner M."/>
            <person name="LePaslier D."/>
        </authorList>
    </citation>
    <scope>NUCLEOTIDE SEQUENCE</scope>
</reference>
<evidence type="ECO:0000313" key="1">
    <source>
        <dbReference type="EMBL" id="CAJ71220.1"/>
    </source>
</evidence>
<gene>
    <name evidence="1" type="ORF">kustc0475</name>
</gene>